<dbReference type="GO" id="GO:0006310">
    <property type="term" value="P:DNA recombination"/>
    <property type="evidence" value="ECO:0007669"/>
    <property type="project" value="UniProtKB-KW"/>
</dbReference>
<evidence type="ECO:0000256" key="3">
    <source>
        <dbReference type="ARBA" id="ARBA00022843"/>
    </source>
</evidence>
<proteinExistence type="predicted"/>
<dbReference type="OrthoDB" id="5984651at2759"/>
<dbReference type="InterPro" id="IPR021893">
    <property type="entry name" value="ZMYM2-like_C"/>
</dbReference>
<dbReference type="PANTHER" id="PTHR46963">
    <property type="entry name" value="SIMILAR TO RIKEN CDNA E130308A19"/>
    <property type="match status" value="1"/>
</dbReference>
<dbReference type="PANTHER" id="PTHR46963:SF2">
    <property type="match status" value="1"/>
</dbReference>
<evidence type="ECO:0000256" key="4">
    <source>
        <dbReference type="ARBA" id="ARBA00023172"/>
    </source>
</evidence>
<evidence type="ECO:0000259" key="5">
    <source>
        <dbReference type="Pfam" id="PF12012"/>
    </source>
</evidence>
<keyword evidence="2" id="KW-0597">Phosphoprotein</keyword>
<evidence type="ECO:0000256" key="1">
    <source>
        <dbReference type="ARBA" id="ARBA00022499"/>
    </source>
</evidence>
<sequence>MWWNLSLHFGFRARDESRKLRWGDVVVEKDPVKGECLVLIKERGSKTRQGKENEEKRFYNPCVYAIEGDRCPVDLYKEFKERRPSEALKDEAPFYLSLRRKVVFQKEKIWFMSSPLGKNKIGEFMREHGLGGVKKVANHSVRKTGIGKLLDAEVPEVFVAQHSGHKNIDSLRSYKSASKNQRHKMSNILSNTENHNTSTTSTITTESRINSIFSGGTFNGCNFNFATESPTKKLKI</sequence>
<organism evidence="6 7">
    <name type="scientific">Clytia hemisphaerica</name>
    <dbReference type="NCBI Taxonomy" id="252671"/>
    <lineage>
        <taxon>Eukaryota</taxon>
        <taxon>Metazoa</taxon>
        <taxon>Cnidaria</taxon>
        <taxon>Hydrozoa</taxon>
        <taxon>Hydroidolina</taxon>
        <taxon>Leptothecata</taxon>
        <taxon>Obeliida</taxon>
        <taxon>Clytiidae</taxon>
        <taxon>Clytia</taxon>
    </lineage>
</organism>
<dbReference type="EnsemblMetazoa" id="CLYHEMT019724.1">
    <property type="protein sequence ID" value="CLYHEMP019724.1"/>
    <property type="gene ID" value="CLYHEMG019724"/>
</dbReference>
<dbReference type="GO" id="GO:0015074">
    <property type="term" value="P:DNA integration"/>
    <property type="evidence" value="ECO:0007669"/>
    <property type="project" value="InterPro"/>
</dbReference>
<dbReference type="InterPro" id="IPR011010">
    <property type="entry name" value="DNA_brk_join_enz"/>
</dbReference>
<protein>
    <recommendedName>
        <fullName evidence="5">ZMYM2-like/QRICH1 C-terminal domain-containing protein</fullName>
    </recommendedName>
</protein>
<dbReference type="Proteomes" id="UP000594262">
    <property type="component" value="Unplaced"/>
</dbReference>
<keyword evidence="1" id="KW-1017">Isopeptide bond</keyword>
<dbReference type="Gene3D" id="1.10.443.10">
    <property type="entry name" value="Intergrase catalytic core"/>
    <property type="match status" value="1"/>
</dbReference>
<reference evidence="6" key="1">
    <citation type="submission" date="2021-01" db="UniProtKB">
        <authorList>
            <consortium name="EnsemblMetazoa"/>
        </authorList>
    </citation>
    <scope>IDENTIFICATION</scope>
</reference>
<dbReference type="InterPro" id="IPR013762">
    <property type="entry name" value="Integrase-like_cat_sf"/>
</dbReference>
<evidence type="ECO:0000313" key="7">
    <source>
        <dbReference type="Proteomes" id="UP000594262"/>
    </source>
</evidence>
<dbReference type="AlphaFoldDB" id="A0A7M5X9E4"/>
<dbReference type="SUPFAM" id="SSF56349">
    <property type="entry name" value="DNA breaking-rejoining enzymes"/>
    <property type="match status" value="1"/>
</dbReference>
<dbReference type="Pfam" id="PF12012">
    <property type="entry name" value="DUF3504"/>
    <property type="match status" value="1"/>
</dbReference>
<evidence type="ECO:0000256" key="2">
    <source>
        <dbReference type="ARBA" id="ARBA00022553"/>
    </source>
</evidence>
<feature type="domain" description="ZMYM2-like/QRICH1 C-terminal" evidence="5">
    <location>
        <begin position="6"/>
        <end position="123"/>
    </location>
</feature>
<dbReference type="InterPro" id="IPR042838">
    <property type="entry name" value="KIAA1958"/>
</dbReference>
<keyword evidence="7" id="KW-1185">Reference proteome</keyword>
<evidence type="ECO:0000313" key="6">
    <source>
        <dbReference type="EnsemblMetazoa" id="CLYHEMP019724.1"/>
    </source>
</evidence>
<keyword evidence="3" id="KW-0832">Ubl conjugation</keyword>
<accession>A0A7M5X9E4</accession>
<keyword evidence="4" id="KW-0233">DNA recombination</keyword>
<dbReference type="GO" id="GO:0003677">
    <property type="term" value="F:DNA binding"/>
    <property type="evidence" value="ECO:0007669"/>
    <property type="project" value="InterPro"/>
</dbReference>
<name>A0A7M5X9E4_9CNID</name>